<evidence type="ECO:0000313" key="6">
    <source>
        <dbReference type="Proteomes" id="UP000177583"/>
    </source>
</evidence>
<name>A0A1F6GX65_9PROT</name>
<dbReference type="CDD" id="cd00090">
    <property type="entry name" value="HTH_ARSR"/>
    <property type="match status" value="1"/>
</dbReference>
<dbReference type="Pfam" id="PF01022">
    <property type="entry name" value="HTH_5"/>
    <property type="match status" value="1"/>
</dbReference>
<dbReference type="InterPro" id="IPR036390">
    <property type="entry name" value="WH_DNA-bd_sf"/>
</dbReference>
<dbReference type="NCBIfam" id="NF033788">
    <property type="entry name" value="HTH_metalloreg"/>
    <property type="match status" value="1"/>
</dbReference>
<accession>A0A1F6GX65</accession>
<dbReference type="PANTHER" id="PTHR33154">
    <property type="entry name" value="TRANSCRIPTIONAL REGULATOR, ARSR FAMILY"/>
    <property type="match status" value="1"/>
</dbReference>
<dbReference type="GO" id="GO:0003700">
    <property type="term" value="F:DNA-binding transcription factor activity"/>
    <property type="evidence" value="ECO:0007669"/>
    <property type="project" value="InterPro"/>
</dbReference>
<proteinExistence type="predicted"/>
<evidence type="ECO:0000313" key="5">
    <source>
        <dbReference type="EMBL" id="OGH02728.1"/>
    </source>
</evidence>
<reference evidence="5 6" key="1">
    <citation type="journal article" date="2016" name="Nat. Commun.">
        <title>Thousands of microbial genomes shed light on interconnected biogeochemical processes in an aquifer system.</title>
        <authorList>
            <person name="Anantharaman K."/>
            <person name="Brown C.T."/>
            <person name="Hug L.A."/>
            <person name="Sharon I."/>
            <person name="Castelle C.J."/>
            <person name="Probst A.J."/>
            <person name="Thomas B.C."/>
            <person name="Singh A."/>
            <person name="Wilkins M.J."/>
            <person name="Karaoz U."/>
            <person name="Brodie E.L."/>
            <person name="Williams K.H."/>
            <person name="Hubbard S.S."/>
            <person name="Banfield J.F."/>
        </authorList>
    </citation>
    <scope>NUCLEOTIDE SEQUENCE [LARGE SCALE GENOMIC DNA]</scope>
</reference>
<keyword evidence="2" id="KW-0238">DNA-binding</keyword>
<dbReference type="PRINTS" id="PR00778">
    <property type="entry name" value="HTHARSR"/>
</dbReference>
<dbReference type="InterPro" id="IPR051081">
    <property type="entry name" value="HTH_MetalResp_TranReg"/>
</dbReference>
<gene>
    <name evidence="5" type="ORF">A2557_06275</name>
</gene>
<comment type="caution">
    <text evidence="5">The sequence shown here is derived from an EMBL/GenBank/DDBJ whole genome shotgun (WGS) entry which is preliminary data.</text>
</comment>
<dbReference type="InterPro" id="IPR011991">
    <property type="entry name" value="ArsR-like_HTH"/>
</dbReference>
<sequence length="112" mass="13033">MLDLERRFQALSDASRLRILGLLQERPLCVCEIKEALGLAISTVSKHLSLLKDARLVESEKRGKWVYYRWPEPPLDPRSAQLLALAKEWLPQEEQTQTDRRKLEHLKGQLNC</sequence>
<dbReference type="GO" id="GO:0003677">
    <property type="term" value="F:DNA binding"/>
    <property type="evidence" value="ECO:0007669"/>
    <property type="project" value="UniProtKB-KW"/>
</dbReference>
<dbReference type="InterPro" id="IPR001845">
    <property type="entry name" value="HTH_ArsR_DNA-bd_dom"/>
</dbReference>
<protein>
    <recommendedName>
        <fullName evidence="4">HTH arsR-type domain-containing protein</fullName>
    </recommendedName>
</protein>
<dbReference type="Proteomes" id="UP000177583">
    <property type="component" value="Unassembled WGS sequence"/>
</dbReference>
<keyword evidence="1" id="KW-0805">Transcription regulation</keyword>
<evidence type="ECO:0000256" key="1">
    <source>
        <dbReference type="ARBA" id="ARBA00023015"/>
    </source>
</evidence>
<organism evidence="5 6">
    <name type="scientific">Candidatus Lambdaproteobacteria bacterium RIFOXYD2_FULL_56_26</name>
    <dbReference type="NCBI Taxonomy" id="1817773"/>
    <lineage>
        <taxon>Bacteria</taxon>
        <taxon>Pseudomonadati</taxon>
        <taxon>Pseudomonadota</taxon>
        <taxon>Candidatus Lambdaproteobacteria</taxon>
    </lineage>
</organism>
<dbReference type="PROSITE" id="PS50987">
    <property type="entry name" value="HTH_ARSR_2"/>
    <property type="match status" value="1"/>
</dbReference>
<dbReference type="Gene3D" id="1.10.10.10">
    <property type="entry name" value="Winged helix-like DNA-binding domain superfamily/Winged helix DNA-binding domain"/>
    <property type="match status" value="1"/>
</dbReference>
<evidence type="ECO:0000259" key="4">
    <source>
        <dbReference type="PROSITE" id="PS50987"/>
    </source>
</evidence>
<feature type="domain" description="HTH arsR-type" evidence="4">
    <location>
        <begin position="1"/>
        <end position="97"/>
    </location>
</feature>
<dbReference type="EMBL" id="MFNF01000020">
    <property type="protein sequence ID" value="OGH02728.1"/>
    <property type="molecule type" value="Genomic_DNA"/>
</dbReference>
<evidence type="ECO:0000256" key="3">
    <source>
        <dbReference type="ARBA" id="ARBA00023163"/>
    </source>
</evidence>
<dbReference type="InterPro" id="IPR036388">
    <property type="entry name" value="WH-like_DNA-bd_sf"/>
</dbReference>
<dbReference type="SMART" id="SM00418">
    <property type="entry name" value="HTH_ARSR"/>
    <property type="match status" value="1"/>
</dbReference>
<evidence type="ECO:0000256" key="2">
    <source>
        <dbReference type="ARBA" id="ARBA00023125"/>
    </source>
</evidence>
<keyword evidence="3" id="KW-0804">Transcription</keyword>
<dbReference type="AlphaFoldDB" id="A0A1F6GX65"/>
<dbReference type="SUPFAM" id="SSF46785">
    <property type="entry name" value="Winged helix' DNA-binding domain"/>
    <property type="match status" value="1"/>
</dbReference>
<dbReference type="PANTHER" id="PTHR33154:SF33">
    <property type="entry name" value="TRANSCRIPTIONAL REPRESSOR SDPR"/>
    <property type="match status" value="1"/>
</dbReference>